<keyword evidence="5" id="KW-1185">Reference proteome</keyword>
<dbReference type="Gene3D" id="1.10.1200.10">
    <property type="entry name" value="ACP-like"/>
    <property type="match status" value="1"/>
</dbReference>
<evidence type="ECO:0000256" key="1">
    <source>
        <dbReference type="ARBA" id="ARBA00001957"/>
    </source>
</evidence>
<dbReference type="PANTHER" id="PTHR45527:SF1">
    <property type="entry name" value="FATTY ACID SYNTHASE"/>
    <property type="match status" value="1"/>
</dbReference>
<dbReference type="Proteomes" id="UP001520654">
    <property type="component" value="Unassembled WGS sequence"/>
</dbReference>
<dbReference type="InterPro" id="IPR036736">
    <property type="entry name" value="ACP-like_sf"/>
</dbReference>
<comment type="caution">
    <text evidence="4">The sequence shown here is derived from an EMBL/GenBank/DDBJ whole genome shotgun (WGS) entry which is preliminary data.</text>
</comment>
<evidence type="ECO:0000313" key="4">
    <source>
        <dbReference type="EMBL" id="MCC0095109.1"/>
    </source>
</evidence>
<organism evidence="4 5">
    <name type="scientific">Streptomyces flavotricini</name>
    <dbReference type="NCBI Taxonomy" id="66888"/>
    <lineage>
        <taxon>Bacteria</taxon>
        <taxon>Bacillati</taxon>
        <taxon>Actinomycetota</taxon>
        <taxon>Actinomycetes</taxon>
        <taxon>Kitasatosporales</taxon>
        <taxon>Streptomycetaceae</taxon>
        <taxon>Streptomyces</taxon>
    </lineage>
</organism>
<dbReference type="SUPFAM" id="SSF47336">
    <property type="entry name" value="ACP-like"/>
    <property type="match status" value="1"/>
</dbReference>
<dbReference type="EMBL" id="JAINUL010000001">
    <property type="protein sequence ID" value="MCC0095109.1"/>
    <property type="molecule type" value="Genomic_DNA"/>
</dbReference>
<protein>
    <submittedName>
        <fullName evidence="4">Amino acid adenylation domain-containing protein</fullName>
    </submittedName>
</protein>
<dbReference type="CDD" id="cd19531">
    <property type="entry name" value="LCL_NRPS-like"/>
    <property type="match status" value="1"/>
</dbReference>
<dbReference type="InterPro" id="IPR010071">
    <property type="entry name" value="AA_adenyl_dom"/>
</dbReference>
<gene>
    <name evidence="4" type="ORF">K7B10_09995</name>
</gene>
<dbReference type="CDD" id="cd05930">
    <property type="entry name" value="A_NRPS"/>
    <property type="match status" value="1"/>
</dbReference>
<dbReference type="Pfam" id="PF00668">
    <property type="entry name" value="Condensation"/>
    <property type="match status" value="1"/>
</dbReference>
<dbReference type="Pfam" id="PF00550">
    <property type="entry name" value="PP-binding"/>
    <property type="match status" value="1"/>
</dbReference>
<reference evidence="4 5" key="1">
    <citation type="submission" date="2021-08" db="EMBL/GenBank/DDBJ databases">
        <title>Genomic Architecture of Streptomyces flavotricini NGL1 and Streptomyces erythrochromogenes HMS4 With Differential Plant Beneficial attributes and laccase production capabilities.</title>
        <authorList>
            <person name="Salwan R."/>
            <person name="Kaur R."/>
            <person name="Sharma V."/>
        </authorList>
    </citation>
    <scope>NUCLEOTIDE SEQUENCE [LARGE SCALE GENOMIC DNA]</scope>
    <source>
        <strain evidence="4 5">NGL1</strain>
    </source>
</reference>
<name>A0ABS8E363_9ACTN</name>
<comment type="cofactor">
    <cofactor evidence="1">
        <name>pantetheine 4'-phosphate</name>
        <dbReference type="ChEBI" id="CHEBI:47942"/>
    </cofactor>
</comment>
<dbReference type="NCBIfam" id="TIGR01733">
    <property type="entry name" value="AA-adenyl-dom"/>
    <property type="match status" value="1"/>
</dbReference>
<evidence type="ECO:0000256" key="2">
    <source>
        <dbReference type="SAM" id="MobiDB-lite"/>
    </source>
</evidence>
<dbReference type="Gene3D" id="3.30.300.30">
    <property type="match status" value="1"/>
</dbReference>
<dbReference type="InterPro" id="IPR000873">
    <property type="entry name" value="AMP-dep_synth/lig_dom"/>
</dbReference>
<dbReference type="PROSITE" id="PS50075">
    <property type="entry name" value="CARRIER"/>
    <property type="match status" value="1"/>
</dbReference>
<dbReference type="InterPro" id="IPR023213">
    <property type="entry name" value="CAT-like_dom_sf"/>
</dbReference>
<feature type="domain" description="Carrier" evidence="3">
    <location>
        <begin position="1033"/>
        <end position="1108"/>
    </location>
</feature>
<dbReference type="InterPro" id="IPR009081">
    <property type="entry name" value="PP-bd_ACP"/>
</dbReference>
<dbReference type="Gene3D" id="3.30.559.30">
    <property type="entry name" value="Nonribosomal peptide synthetase, condensation domain"/>
    <property type="match status" value="1"/>
</dbReference>
<proteinExistence type="predicted"/>
<dbReference type="InterPro" id="IPR025110">
    <property type="entry name" value="AMP-bd_C"/>
</dbReference>
<dbReference type="PANTHER" id="PTHR45527">
    <property type="entry name" value="NONRIBOSOMAL PEPTIDE SYNTHETASE"/>
    <property type="match status" value="1"/>
</dbReference>
<dbReference type="InterPro" id="IPR020845">
    <property type="entry name" value="AMP-binding_CS"/>
</dbReference>
<evidence type="ECO:0000259" key="3">
    <source>
        <dbReference type="PROSITE" id="PS50075"/>
    </source>
</evidence>
<dbReference type="PROSITE" id="PS00455">
    <property type="entry name" value="AMP_BINDING"/>
    <property type="match status" value="1"/>
</dbReference>
<dbReference type="InterPro" id="IPR001242">
    <property type="entry name" value="Condensation_dom"/>
</dbReference>
<feature type="region of interest" description="Disordered" evidence="2">
    <location>
        <begin position="1"/>
        <end position="25"/>
    </location>
</feature>
<dbReference type="InterPro" id="IPR045851">
    <property type="entry name" value="AMP-bd_C_sf"/>
</dbReference>
<dbReference type="Gene3D" id="3.30.559.10">
    <property type="entry name" value="Chloramphenicol acetyltransferase-like domain"/>
    <property type="match status" value="1"/>
</dbReference>
<dbReference type="Gene3D" id="3.40.50.980">
    <property type="match status" value="2"/>
</dbReference>
<dbReference type="Pfam" id="PF00501">
    <property type="entry name" value="AMP-binding"/>
    <property type="match status" value="1"/>
</dbReference>
<dbReference type="SUPFAM" id="SSF52777">
    <property type="entry name" value="CoA-dependent acyltransferases"/>
    <property type="match status" value="2"/>
</dbReference>
<dbReference type="RefSeq" id="WP_229335781.1">
    <property type="nucleotide sequence ID" value="NZ_JAINUL010000001.1"/>
</dbReference>
<evidence type="ECO:0000313" key="5">
    <source>
        <dbReference type="Proteomes" id="UP001520654"/>
    </source>
</evidence>
<dbReference type="Pfam" id="PF13193">
    <property type="entry name" value="AMP-binding_C"/>
    <property type="match status" value="1"/>
</dbReference>
<sequence length="1132" mass="121340">MAETTTGTTAGAGAAAGTGTAAAGAGARSLADTRKALLALRERQRTTVRATSTSITPAARDRALPLSFTQQRLWFLNQWSQGRPVYNAPSVLRLRAPLDLPAFRRALTALVGRHEILRTRYPELNGVAYQHVDPAPAEVPLPVTDLGALAGAEQEAAVEAHVRAEIRHSFDLAAEHALRVSLVRLGPQEHVLVLAMHHIATDGWSTDILTRELVALYRAEAAGTTPALPELPVQYADFAVWQRGHLTGEVLDKQLAYWRERLAGAATLDFPADRPRPADPTRDGATLTQMLPDELLRGLHRTALAERATLLTVVLAAFTALMSRYTGQDDVVLGSVFSGRTRPEIENLIGFFSNTLVLRTSTEGDPTFRELLRRTGETVMGAHFNQDLPFGTLVDELAPERDPSRNPLFQTCFTLQHAAAAEAEAGGLSAEPYPADPGTARFDLAVQLTEVPGQGLRLWAEYSTELFDTDRIERLFGHYARLLRAVTENPELRLSELPLLTDAEHEQLVRGWNDTARTHGSEELCLHQLFESVADAHPDAVAVVYEGAALTYRELDERADRLAHALRARGVGPESVVGVLARRGPALPVAFLAVHKAGGGYLPLDPDHPAARWELLLEEAGARTAVTTADLAGELPASVTAVLADDPALADGPAPGRPPASAGPRNLAYVIFTSGSTGRPKGVQVEHRSIVNFARAITELFRMGPGDRVLQFANPSYDVSLFDFFSALTSGAALVQAPRETLLDPERLTALMRGQHVTVADLPPAVLGALDPEALPELRLLFVGLEAFPGELVNRWNTGGREFHNGYGPTEATVACIDYRCPKTVHDSMPPIGTPLANYTAHVVDRFGALVPVGVPGELLVGGAGVARGYLNGPELTDQKFVPDPYGDGSGDGDGGGEPGRLYRTGDLVVRRADGNLEFRGRVDQQVKIRGLRIEPGEIEQALTAEPEIAEAVVVAHGEGADARLVAYVVPAPGTDAPDEGELRRRLGGRLPAHLVPALFAFLAELPRAASGKLDRARLPEPEAAAAAVEFEAPSTPTQMALAGIWEEILGRGGFSTHDGFFAVGGNSLKITQFAARVGERFGVELELRDLFVNSTLGQLADLVEERELASADDAELLALLERAEAAGGGAL</sequence>
<dbReference type="SUPFAM" id="SSF56801">
    <property type="entry name" value="Acetyl-CoA synthetase-like"/>
    <property type="match status" value="1"/>
</dbReference>
<dbReference type="Gene3D" id="2.30.38.10">
    <property type="entry name" value="Luciferase, Domain 3"/>
    <property type="match status" value="1"/>
</dbReference>
<accession>A0ABS8E363</accession>